<dbReference type="GO" id="GO:0005576">
    <property type="term" value="C:extracellular region"/>
    <property type="evidence" value="ECO:0007669"/>
    <property type="project" value="InterPro"/>
</dbReference>
<proteinExistence type="inferred from homology"/>
<evidence type="ECO:0000256" key="2">
    <source>
        <dbReference type="ARBA" id="ARBA00022690"/>
    </source>
</evidence>
<dbReference type="OrthoDB" id="757405at2759"/>
<keyword evidence="4" id="KW-1015">Disulfide bond</keyword>
<dbReference type="GeneID" id="100844702"/>
<comment type="similarity">
    <text evidence="1 5">Belongs to the Bowman-Birk serine protease inhibitor family.</text>
</comment>
<keyword evidence="2 5" id="KW-0646">Protease inhibitor</keyword>
<dbReference type="SUPFAM" id="SSF57247">
    <property type="entry name" value="Bowman-Birk inhibitor, BBI"/>
    <property type="match status" value="1"/>
</dbReference>
<feature type="chain" id="PRO_5014094255" description="Bowman-Birk serine protease inhibitors family domain-containing protein" evidence="6">
    <location>
        <begin position="24"/>
        <end position="112"/>
    </location>
</feature>
<sequence length="112" mass="11572">MKRGIAFILVLTLSLAGGRLSAAAVADVAIIRLPAHAGGMDAAGVASEGEEEKPWKCCDLTICARSFPPTCRCADVVKQCADGCKSCMGVPFGHICNDWYTGDPAQGATNGN</sequence>
<dbReference type="Pfam" id="PF00228">
    <property type="entry name" value="Bowman-Birk_leg"/>
    <property type="match status" value="1"/>
</dbReference>
<name>I1H1H9_BRADI</name>
<feature type="signal peptide" evidence="6">
    <location>
        <begin position="1"/>
        <end position="23"/>
    </location>
</feature>
<dbReference type="PANTHER" id="PTHR33479:SF20">
    <property type="entry name" value="BOWMAN-BIRK SERINE PROTEASE INHIBITORS FAMILY DOMAIN-CONTAINING PROTEIN"/>
    <property type="match status" value="1"/>
</dbReference>
<evidence type="ECO:0000256" key="1">
    <source>
        <dbReference type="ARBA" id="ARBA00008506"/>
    </source>
</evidence>
<dbReference type="Proteomes" id="UP000008810">
    <property type="component" value="Chromosome 1"/>
</dbReference>
<evidence type="ECO:0000313" key="9">
    <source>
        <dbReference type="EnsemblPlants" id="KQK19822"/>
    </source>
</evidence>
<evidence type="ECO:0000256" key="5">
    <source>
        <dbReference type="RuleBase" id="RU003856"/>
    </source>
</evidence>
<dbReference type="SMART" id="SM00269">
    <property type="entry name" value="BowB"/>
    <property type="match status" value="1"/>
</dbReference>
<protein>
    <recommendedName>
        <fullName evidence="7">Bowman-Birk serine protease inhibitors family domain-containing protein</fullName>
    </recommendedName>
</protein>
<dbReference type="InterPro" id="IPR035995">
    <property type="entry name" value="Bowman-Birk_prot_inh"/>
</dbReference>
<dbReference type="PANTHER" id="PTHR33479">
    <property type="entry name" value="BOWMAN-BIRK TYPE BRAN TRYPSIN INHIBITOR"/>
    <property type="match status" value="1"/>
</dbReference>
<reference evidence="8" key="2">
    <citation type="submission" date="2017-06" db="EMBL/GenBank/DDBJ databases">
        <title>WGS assembly of Brachypodium distachyon.</title>
        <authorList>
            <consortium name="The International Brachypodium Initiative"/>
            <person name="Lucas S."/>
            <person name="Harmon-Smith M."/>
            <person name="Lail K."/>
            <person name="Tice H."/>
            <person name="Grimwood J."/>
            <person name="Bruce D."/>
            <person name="Barry K."/>
            <person name="Shu S."/>
            <person name="Lindquist E."/>
            <person name="Wang M."/>
            <person name="Pitluck S."/>
            <person name="Vogel J.P."/>
            <person name="Garvin D.F."/>
            <person name="Mockler T.C."/>
            <person name="Schmutz J."/>
            <person name="Rokhsar D."/>
            <person name="Bevan M.W."/>
        </authorList>
    </citation>
    <scope>NUCLEOTIDE SEQUENCE</scope>
    <source>
        <strain evidence="8">Bd21</strain>
    </source>
</reference>
<dbReference type="KEGG" id="bdi:100844702"/>
<dbReference type="Gramene" id="KQK19822">
    <property type="protein sequence ID" value="KQK19822"/>
    <property type="gene ID" value="BRADI_1g50670v3"/>
</dbReference>
<gene>
    <name evidence="9" type="primary">LOC100844702</name>
    <name evidence="8" type="ORF">BRADI_1g50670v3</name>
</gene>
<dbReference type="Gene3D" id="2.10.69.10">
    <property type="entry name" value="Cysteine Protease (Bromelain) Inhibitor, subunit H"/>
    <property type="match status" value="1"/>
</dbReference>
<evidence type="ECO:0000259" key="7">
    <source>
        <dbReference type="SMART" id="SM00269"/>
    </source>
</evidence>
<reference evidence="8 9" key="1">
    <citation type="journal article" date="2010" name="Nature">
        <title>Genome sequencing and analysis of the model grass Brachypodium distachyon.</title>
        <authorList>
            <consortium name="International Brachypodium Initiative"/>
        </authorList>
    </citation>
    <scope>NUCLEOTIDE SEQUENCE [LARGE SCALE GENOMIC DNA]</scope>
    <source>
        <strain evidence="8 9">Bd21</strain>
    </source>
</reference>
<keyword evidence="3 5" id="KW-0722">Serine protease inhibitor</keyword>
<dbReference type="EnsemblPlants" id="KQK19822">
    <property type="protein sequence ID" value="KQK19822"/>
    <property type="gene ID" value="BRADI_1g50670v3"/>
</dbReference>
<evidence type="ECO:0000256" key="3">
    <source>
        <dbReference type="ARBA" id="ARBA00022900"/>
    </source>
</evidence>
<organism evidence="9">
    <name type="scientific">Brachypodium distachyon</name>
    <name type="common">Purple false brome</name>
    <name type="synonym">Trachynia distachya</name>
    <dbReference type="NCBI Taxonomy" id="15368"/>
    <lineage>
        <taxon>Eukaryota</taxon>
        <taxon>Viridiplantae</taxon>
        <taxon>Streptophyta</taxon>
        <taxon>Embryophyta</taxon>
        <taxon>Tracheophyta</taxon>
        <taxon>Spermatophyta</taxon>
        <taxon>Magnoliopsida</taxon>
        <taxon>Liliopsida</taxon>
        <taxon>Poales</taxon>
        <taxon>Poaceae</taxon>
        <taxon>BOP clade</taxon>
        <taxon>Pooideae</taxon>
        <taxon>Stipodae</taxon>
        <taxon>Brachypodieae</taxon>
        <taxon>Brachypodium</taxon>
    </lineage>
</organism>
<dbReference type="ExpressionAtlas" id="I1H1H9">
    <property type="expression patterns" value="baseline and differential"/>
</dbReference>
<dbReference type="AlphaFoldDB" id="I1H1H9"/>
<dbReference type="RefSeq" id="XP_003557178.1">
    <property type="nucleotide sequence ID" value="XM_003557130.4"/>
</dbReference>
<evidence type="ECO:0000313" key="10">
    <source>
        <dbReference type="Proteomes" id="UP000008810"/>
    </source>
</evidence>
<dbReference type="OMA" id="FATCKSC"/>
<evidence type="ECO:0000256" key="4">
    <source>
        <dbReference type="ARBA" id="ARBA00023157"/>
    </source>
</evidence>
<dbReference type="InterPro" id="IPR000877">
    <property type="entry name" value="Prot_inh_BBI"/>
</dbReference>
<feature type="domain" description="Bowman-Birk serine protease inhibitors family" evidence="7">
    <location>
        <begin position="57"/>
        <end position="104"/>
    </location>
</feature>
<dbReference type="GO" id="GO:0004867">
    <property type="term" value="F:serine-type endopeptidase inhibitor activity"/>
    <property type="evidence" value="ECO:0007669"/>
    <property type="project" value="UniProtKB-KW"/>
</dbReference>
<dbReference type="EMBL" id="CM000880">
    <property type="protein sequence ID" value="KQK19822.1"/>
    <property type="molecule type" value="Genomic_DNA"/>
</dbReference>
<dbReference type="CDD" id="cd00023">
    <property type="entry name" value="BBI"/>
    <property type="match status" value="1"/>
</dbReference>
<evidence type="ECO:0000313" key="8">
    <source>
        <dbReference type="EMBL" id="KQK19822.1"/>
    </source>
</evidence>
<keyword evidence="10" id="KW-1185">Reference proteome</keyword>
<evidence type="ECO:0000256" key="6">
    <source>
        <dbReference type="SAM" id="SignalP"/>
    </source>
</evidence>
<accession>I1H1H9</accession>
<reference evidence="9" key="3">
    <citation type="submission" date="2018-08" db="UniProtKB">
        <authorList>
            <consortium name="EnsemblPlants"/>
        </authorList>
    </citation>
    <scope>IDENTIFICATION</scope>
    <source>
        <strain evidence="9">cv. Bd21</strain>
    </source>
</reference>
<keyword evidence="6" id="KW-0732">Signal</keyword>